<keyword evidence="9" id="KW-0863">Zinc-finger</keyword>
<evidence type="ECO:0000256" key="11">
    <source>
        <dbReference type="ARBA" id="ARBA00022833"/>
    </source>
</evidence>
<evidence type="ECO:0000256" key="13">
    <source>
        <dbReference type="ARBA" id="ARBA00023136"/>
    </source>
</evidence>
<evidence type="ECO:0000313" key="18">
    <source>
        <dbReference type="EMBL" id="KAK2635211.1"/>
    </source>
</evidence>
<evidence type="ECO:0000256" key="4">
    <source>
        <dbReference type="ARBA" id="ARBA00012483"/>
    </source>
</evidence>
<accession>A0AAD9TG86</accession>
<keyword evidence="6 16" id="KW-0812">Transmembrane</keyword>
<evidence type="ECO:0000256" key="14">
    <source>
        <dbReference type="ARBA" id="ARBA00024209"/>
    </source>
</evidence>
<gene>
    <name evidence="18" type="ORF">Ddye_030003</name>
</gene>
<comment type="caution">
    <text evidence="18">The sequence shown here is derived from an EMBL/GenBank/DDBJ whole genome shotgun (WGS) entry which is preliminary data.</text>
</comment>
<keyword evidence="11" id="KW-0862">Zinc</keyword>
<evidence type="ECO:0000256" key="5">
    <source>
        <dbReference type="ARBA" id="ARBA00022679"/>
    </source>
</evidence>
<dbReference type="GO" id="GO:0016020">
    <property type="term" value="C:membrane"/>
    <property type="evidence" value="ECO:0007669"/>
    <property type="project" value="UniProtKB-SubCell"/>
</dbReference>
<evidence type="ECO:0000256" key="10">
    <source>
        <dbReference type="ARBA" id="ARBA00022786"/>
    </source>
</evidence>
<reference evidence="18" key="1">
    <citation type="journal article" date="2023" name="Plant J.">
        <title>Genome sequences and population genomics provide insights into the demographic history, inbreeding, and mutation load of two 'living fossil' tree species of Dipteronia.</title>
        <authorList>
            <person name="Feng Y."/>
            <person name="Comes H.P."/>
            <person name="Chen J."/>
            <person name="Zhu S."/>
            <person name="Lu R."/>
            <person name="Zhang X."/>
            <person name="Li P."/>
            <person name="Qiu J."/>
            <person name="Olsen K.M."/>
            <person name="Qiu Y."/>
        </authorList>
    </citation>
    <scope>NUCLEOTIDE SEQUENCE</scope>
    <source>
        <strain evidence="18">KIB01</strain>
    </source>
</reference>
<comment type="catalytic activity">
    <reaction evidence="1">
        <text>S-ubiquitinyl-[E2 ubiquitin-conjugating enzyme]-L-cysteine + [acceptor protein]-L-lysine = [E2 ubiquitin-conjugating enzyme]-L-cysteine + N(6)-ubiquitinyl-[acceptor protein]-L-lysine.</text>
        <dbReference type="EC" id="2.3.2.27"/>
    </reaction>
</comment>
<evidence type="ECO:0000259" key="17">
    <source>
        <dbReference type="Pfam" id="PF13947"/>
    </source>
</evidence>
<dbReference type="EC" id="2.3.2.27" evidence="4"/>
<evidence type="ECO:0000256" key="6">
    <source>
        <dbReference type="ARBA" id="ARBA00022692"/>
    </source>
</evidence>
<name>A0AAD9TG86_9ROSI</name>
<comment type="pathway">
    <text evidence="3">Protein modification; protein ubiquitination.</text>
</comment>
<dbReference type="InterPro" id="IPR025287">
    <property type="entry name" value="WAK_GUB"/>
</dbReference>
<keyword evidence="5" id="KW-0808">Transferase</keyword>
<keyword evidence="10" id="KW-0833">Ubl conjugation pathway</keyword>
<dbReference type="PANTHER" id="PTHR46279">
    <property type="entry name" value="RING/U-BOX SUPERFAMILY PROTEIN"/>
    <property type="match status" value="1"/>
</dbReference>
<dbReference type="InterPro" id="IPR046948">
    <property type="entry name" value="ATL20-22-like"/>
</dbReference>
<keyword evidence="19" id="KW-1185">Reference proteome</keyword>
<feature type="domain" description="Wall-associated receptor kinase galacturonan-binding" evidence="17">
    <location>
        <begin position="85"/>
        <end position="148"/>
    </location>
</feature>
<keyword evidence="8" id="KW-0732">Signal</keyword>
<dbReference type="Pfam" id="PF13947">
    <property type="entry name" value="GUB_WAK_bind"/>
    <property type="match status" value="1"/>
</dbReference>
<evidence type="ECO:0000256" key="1">
    <source>
        <dbReference type="ARBA" id="ARBA00000900"/>
    </source>
</evidence>
<keyword evidence="13 16" id="KW-0472">Membrane</keyword>
<evidence type="ECO:0000256" key="3">
    <source>
        <dbReference type="ARBA" id="ARBA00004906"/>
    </source>
</evidence>
<dbReference type="GO" id="GO:0008270">
    <property type="term" value="F:zinc ion binding"/>
    <property type="evidence" value="ECO:0007669"/>
    <property type="project" value="UniProtKB-KW"/>
</dbReference>
<comment type="similarity">
    <text evidence="14">Belongs to the RING-type zinc finger family. ATL subfamily.</text>
</comment>
<comment type="subcellular location">
    <subcellularLocation>
        <location evidence="2">Membrane</location>
        <topology evidence="2">Single-pass membrane protein</topology>
    </subcellularLocation>
</comment>
<dbReference type="AlphaFoldDB" id="A0AAD9TG86"/>
<evidence type="ECO:0000256" key="16">
    <source>
        <dbReference type="SAM" id="Phobius"/>
    </source>
</evidence>
<dbReference type="Proteomes" id="UP001280121">
    <property type="component" value="Unassembled WGS sequence"/>
</dbReference>
<dbReference type="EMBL" id="JANJYI010000009">
    <property type="protein sequence ID" value="KAK2635211.1"/>
    <property type="molecule type" value="Genomic_DNA"/>
</dbReference>
<evidence type="ECO:0000256" key="9">
    <source>
        <dbReference type="ARBA" id="ARBA00022771"/>
    </source>
</evidence>
<evidence type="ECO:0000256" key="12">
    <source>
        <dbReference type="ARBA" id="ARBA00022989"/>
    </source>
</evidence>
<protein>
    <recommendedName>
        <fullName evidence="4">RING-type E3 ubiquitin transferase</fullName>
        <ecNumber evidence="4">2.3.2.27</ecNumber>
    </recommendedName>
</protein>
<sequence length="172" mass="19136">MQGLRGPSGSEAAIPGNGPQDGLGVQVYRPDKAVGYAQIQHPQMDQNQFSFTLISHLVSLTSFSVTFIFFPASVLDPHYLAFVNKTCSDAQNISFPFYIKDQQQSFCGFPGFELSCNNKGSPILGIPDSDNQYIIHHIFYNNQTLRVSNSTFWDKKSSTLGSGVIIVMWFLR</sequence>
<organism evidence="18 19">
    <name type="scientific">Dipteronia dyeriana</name>
    <dbReference type="NCBI Taxonomy" id="168575"/>
    <lineage>
        <taxon>Eukaryota</taxon>
        <taxon>Viridiplantae</taxon>
        <taxon>Streptophyta</taxon>
        <taxon>Embryophyta</taxon>
        <taxon>Tracheophyta</taxon>
        <taxon>Spermatophyta</taxon>
        <taxon>Magnoliopsida</taxon>
        <taxon>eudicotyledons</taxon>
        <taxon>Gunneridae</taxon>
        <taxon>Pentapetalae</taxon>
        <taxon>rosids</taxon>
        <taxon>malvids</taxon>
        <taxon>Sapindales</taxon>
        <taxon>Sapindaceae</taxon>
        <taxon>Hippocastanoideae</taxon>
        <taxon>Acereae</taxon>
        <taxon>Dipteronia</taxon>
    </lineage>
</organism>
<feature type="transmembrane region" description="Helical" evidence="16">
    <location>
        <begin position="53"/>
        <end position="75"/>
    </location>
</feature>
<keyword evidence="7" id="KW-0479">Metal-binding</keyword>
<evidence type="ECO:0000256" key="8">
    <source>
        <dbReference type="ARBA" id="ARBA00022729"/>
    </source>
</evidence>
<keyword evidence="12 16" id="KW-1133">Transmembrane helix</keyword>
<proteinExistence type="inferred from homology"/>
<feature type="region of interest" description="Disordered" evidence="15">
    <location>
        <begin position="1"/>
        <end position="22"/>
    </location>
</feature>
<evidence type="ECO:0000256" key="15">
    <source>
        <dbReference type="SAM" id="MobiDB-lite"/>
    </source>
</evidence>
<evidence type="ECO:0000313" key="19">
    <source>
        <dbReference type="Proteomes" id="UP001280121"/>
    </source>
</evidence>
<dbReference type="GO" id="GO:0030247">
    <property type="term" value="F:polysaccharide binding"/>
    <property type="evidence" value="ECO:0007669"/>
    <property type="project" value="InterPro"/>
</dbReference>
<dbReference type="PANTHER" id="PTHR46279:SF10">
    <property type="entry name" value="RING-TYPE E3 UBIQUITIN TRANSFERASE"/>
    <property type="match status" value="1"/>
</dbReference>
<evidence type="ECO:0000256" key="7">
    <source>
        <dbReference type="ARBA" id="ARBA00022723"/>
    </source>
</evidence>
<evidence type="ECO:0000256" key="2">
    <source>
        <dbReference type="ARBA" id="ARBA00004167"/>
    </source>
</evidence>
<dbReference type="GO" id="GO:0061630">
    <property type="term" value="F:ubiquitin protein ligase activity"/>
    <property type="evidence" value="ECO:0007669"/>
    <property type="project" value="UniProtKB-EC"/>
</dbReference>